<dbReference type="Gene3D" id="2.30.40.10">
    <property type="entry name" value="Urease, subunit C, domain 1"/>
    <property type="match status" value="1"/>
</dbReference>
<evidence type="ECO:0000259" key="1">
    <source>
        <dbReference type="Pfam" id="PF07969"/>
    </source>
</evidence>
<dbReference type="PANTHER" id="PTHR22642">
    <property type="entry name" value="IMIDAZOLONEPROPIONASE"/>
    <property type="match status" value="1"/>
</dbReference>
<comment type="caution">
    <text evidence="2">The sequence shown here is derived from an EMBL/GenBank/DDBJ whole genome shotgun (WGS) entry which is preliminary data.</text>
</comment>
<proteinExistence type="predicted"/>
<sequence>MPGPAIRAIRRAHTALTAYETAFRHGGRHRDNRHTLAHTELIAPSDIRRMARARVLACFQLQWAEYDSYTTDSLLPYLGAERQARIYPARSMERAGVRLTGGTDWPIDAFNPWRPVDQAITRTGPDGTPAFHPEEGISRLSSLRMHTLGSAYQLHQEHRTGTLEPGKQADLVHTDRDLLKVKASEISETQAELTMIGGEIVHEAGSVTAATRKTHASIAAADTLRATGAARRTSHSHAACGH</sequence>
<dbReference type="InterPro" id="IPR011059">
    <property type="entry name" value="Metal-dep_hydrolase_composite"/>
</dbReference>
<reference evidence="3" key="1">
    <citation type="journal article" date="2019" name="Int. J. Syst. Evol. Microbiol.">
        <title>The Global Catalogue of Microorganisms (GCM) 10K type strain sequencing project: providing services to taxonomists for standard genome sequencing and annotation.</title>
        <authorList>
            <consortium name="The Broad Institute Genomics Platform"/>
            <consortium name="The Broad Institute Genome Sequencing Center for Infectious Disease"/>
            <person name="Wu L."/>
            <person name="Ma J."/>
        </authorList>
    </citation>
    <scope>NUCLEOTIDE SEQUENCE [LARGE SCALE GENOMIC DNA]</scope>
    <source>
        <strain evidence="3">JCM 17138</strain>
    </source>
</reference>
<dbReference type="Pfam" id="PF07969">
    <property type="entry name" value="Amidohydro_3"/>
    <property type="match status" value="1"/>
</dbReference>
<dbReference type="SUPFAM" id="SSF51338">
    <property type="entry name" value="Composite domain of metallo-dependent hydrolases"/>
    <property type="match status" value="1"/>
</dbReference>
<evidence type="ECO:0000313" key="2">
    <source>
        <dbReference type="EMBL" id="GAA3828059.1"/>
    </source>
</evidence>
<dbReference type="Gene3D" id="3.20.20.140">
    <property type="entry name" value="Metal-dependent hydrolases"/>
    <property type="match status" value="1"/>
</dbReference>
<dbReference type="RefSeq" id="WP_275776397.1">
    <property type="nucleotide sequence ID" value="NZ_BAABDE010000028.1"/>
</dbReference>
<dbReference type="EMBL" id="BAABDE010000028">
    <property type="protein sequence ID" value="GAA3828059.1"/>
    <property type="molecule type" value="Genomic_DNA"/>
</dbReference>
<dbReference type="SUPFAM" id="SSF51556">
    <property type="entry name" value="Metallo-dependent hydrolases"/>
    <property type="match status" value="1"/>
</dbReference>
<organism evidence="2 3">
    <name type="scientific">Streptomyces coacervatus</name>
    <dbReference type="NCBI Taxonomy" id="647381"/>
    <lineage>
        <taxon>Bacteria</taxon>
        <taxon>Bacillati</taxon>
        <taxon>Actinomycetota</taxon>
        <taxon>Actinomycetes</taxon>
        <taxon>Kitasatosporales</taxon>
        <taxon>Streptomycetaceae</taxon>
        <taxon>Streptomyces</taxon>
    </lineage>
</organism>
<accession>A0ABP7IVZ3</accession>
<dbReference type="PANTHER" id="PTHR22642:SF2">
    <property type="entry name" value="PROTEIN LONG AFTER FAR-RED 3"/>
    <property type="match status" value="1"/>
</dbReference>
<dbReference type="Proteomes" id="UP001501009">
    <property type="component" value="Unassembled WGS sequence"/>
</dbReference>
<name>A0ABP7IVZ3_9ACTN</name>
<dbReference type="InterPro" id="IPR013108">
    <property type="entry name" value="Amidohydro_3"/>
</dbReference>
<keyword evidence="3" id="KW-1185">Reference proteome</keyword>
<evidence type="ECO:0000313" key="3">
    <source>
        <dbReference type="Proteomes" id="UP001501009"/>
    </source>
</evidence>
<feature type="domain" description="Amidohydrolase 3" evidence="1">
    <location>
        <begin position="15"/>
        <end position="202"/>
    </location>
</feature>
<gene>
    <name evidence="2" type="ORF">GCM10022403_071640</name>
</gene>
<protein>
    <recommendedName>
        <fullName evidence="1">Amidohydrolase 3 domain-containing protein</fullName>
    </recommendedName>
</protein>
<dbReference type="InterPro" id="IPR032466">
    <property type="entry name" value="Metal_Hydrolase"/>
</dbReference>